<gene>
    <name evidence="2" type="ORF">ACFSB2_05465</name>
</gene>
<proteinExistence type="predicted"/>
<dbReference type="Pfam" id="PF08401">
    <property type="entry name" value="ArdcN"/>
    <property type="match status" value="1"/>
</dbReference>
<comment type="caution">
    <text evidence="2">The sequence shown here is derived from an EMBL/GenBank/DDBJ whole genome shotgun (WGS) entry which is preliminary data.</text>
</comment>
<dbReference type="EMBL" id="JBHUCX010000017">
    <property type="protein sequence ID" value="MFD1674160.1"/>
    <property type="molecule type" value="Genomic_DNA"/>
</dbReference>
<sequence>MGAKIDEAIQKLLVMWDTGDMPELIKKTMLARQAGDRPCDHWSLANQILMYLSLTEDARGFRQWEQVGRKVKKGAKAIYISGPLKTTIEVENEETKQKEKIQIIRGFKDIPVFRIEDTEGEPVGDRPNYQPPILPPLMDVADAWGIPVIYGAGDGRAYGSYMFSKDRSLEKIILNTHDVSTFFHEISHAAHNRIRPLKDGQDQIQEIVAETCGAVLCLLYGYEGYVGNARNYVAHYGKVKPEEATKAVMRALGDIEKVLELILMTTNEITEKSTG</sequence>
<evidence type="ECO:0000259" key="1">
    <source>
        <dbReference type="Pfam" id="PF08401"/>
    </source>
</evidence>
<reference evidence="3" key="1">
    <citation type="journal article" date="2019" name="Int. J. Syst. Evol. Microbiol.">
        <title>The Global Catalogue of Microorganisms (GCM) 10K type strain sequencing project: providing services to taxonomists for standard genome sequencing and annotation.</title>
        <authorList>
            <consortium name="The Broad Institute Genomics Platform"/>
            <consortium name="The Broad Institute Genome Sequencing Center for Infectious Disease"/>
            <person name="Wu L."/>
            <person name="Ma J."/>
        </authorList>
    </citation>
    <scope>NUCLEOTIDE SEQUENCE [LARGE SCALE GENOMIC DNA]</scope>
    <source>
        <strain evidence="3">CGMCC 1.12286</strain>
    </source>
</reference>
<accession>A0ABW4JE04</accession>
<dbReference type="InterPro" id="IPR013610">
    <property type="entry name" value="ArdC_N"/>
</dbReference>
<feature type="domain" description="N-terminal" evidence="1">
    <location>
        <begin position="41"/>
        <end position="113"/>
    </location>
</feature>
<keyword evidence="3" id="KW-1185">Reference proteome</keyword>
<evidence type="ECO:0000313" key="2">
    <source>
        <dbReference type="EMBL" id="MFD1674160.1"/>
    </source>
</evidence>
<dbReference type="Proteomes" id="UP001597079">
    <property type="component" value="Unassembled WGS sequence"/>
</dbReference>
<evidence type="ECO:0000313" key="3">
    <source>
        <dbReference type="Proteomes" id="UP001597079"/>
    </source>
</evidence>
<dbReference type="RefSeq" id="WP_377941953.1">
    <property type="nucleotide sequence ID" value="NZ_JBHUCX010000017.1"/>
</dbReference>
<organism evidence="2 3">
    <name type="scientific">Alicyclobacillus fodiniaquatilis</name>
    <dbReference type="NCBI Taxonomy" id="1661150"/>
    <lineage>
        <taxon>Bacteria</taxon>
        <taxon>Bacillati</taxon>
        <taxon>Bacillota</taxon>
        <taxon>Bacilli</taxon>
        <taxon>Bacillales</taxon>
        <taxon>Alicyclobacillaceae</taxon>
        <taxon>Alicyclobacillus</taxon>
    </lineage>
</organism>
<protein>
    <submittedName>
        <fullName evidence="2">ArdC-like ssDNA-binding domain-containing protein</fullName>
    </submittedName>
</protein>
<name>A0ABW4JE04_9BACL</name>